<evidence type="ECO:0000313" key="2">
    <source>
        <dbReference type="EMBL" id="NWC83849.1"/>
    </source>
</evidence>
<protein>
    <submittedName>
        <fullName evidence="2">DUF1845 family protein</fullName>
    </submittedName>
</protein>
<dbReference type="RefSeq" id="WP_177011211.1">
    <property type="nucleotide sequence ID" value="NZ_JACARV010000107.1"/>
</dbReference>
<accession>A0A7Y7ZHJ0</accession>
<name>A0A7Y7ZHJ0_PSEPU</name>
<feature type="compositionally biased region" description="Basic and acidic residues" evidence="1">
    <location>
        <begin position="193"/>
        <end position="203"/>
    </location>
</feature>
<evidence type="ECO:0000313" key="3">
    <source>
        <dbReference type="Proteomes" id="UP000542695"/>
    </source>
</evidence>
<dbReference type="Proteomes" id="UP000542695">
    <property type="component" value="Unassembled WGS sequence"/>
</dbReference>
<gene>
    <name evidence="2" type="ORF">HX798_26710</name>
</gene>
<proteinExistence type="predicted"/>
<organism evidence="2 3">
    <name type="scientific">Pseudomonas putida</name>
    <name type="common">Arthrobacter siderocapsulatus</name>
    <dbReference type="NCBI Taxonomy" id="303"/>
    <lineage>
        <taxon>Bacteria</taxon>
        <taxon>Pseudomonadati</taxon>
        <taxon>Pseudomonadota</taxon>
        <taxon>Gammaproteobacteria</taxon>
        <taxon>Pseudomonadales</taxon>
        <taxon>Pseudomonadaceae</taxon>
        <taxon>Pseudomonas</taxon>
    </lineage>
</organism>
<dbReference type="AlphaFoldDB" id="A0A7Y7ZHJ0"/>
<evidence type="ECO:0000256" key="1">
    <source>
        <dbReference type="SAM" id="MobiDB-lite"/>
    </source>
</evidence>
<sequence length="240" mass="26435">MANGKTFEPQGKYSSPSLDSTITLDSAQAIRVFRRCFETASHSLFVIDVISRALASAYSDPEFKQAEGAVGKMMEDMETMITGEIGRINALLEAHGQGHQKPRYSNSESFTFAISSPVILRFASILVRFDEMYNRLDTAWLCGLVDSDKAQDFRREKLHWIQRIVRKLQTLSTSAIKRGRRAKLDQSMLDGLEKKSADAARQMDDEDNGGGEAAQTDNAADDRSASQTGTAAADREAAVA</sequence>
<feature type="region of interest" description="Disordered" evidence="1">
    <location>
        <begin position="193"/>
        <end position="240"/>
    </location>
</feature>
<comment type="caution">
    <text evidence="2">The sequence shown here is derived from an EMBL/GenBank/DDBJ whole genome shotgun (WGS) entry which is preliminary data.</text>
</comment>
<dbReference type="EMBL" id="JACARV010000107">
    <property type="protein sequence ID" value="NWC83849.1"/>
    <property type="molecule type" value="Genomic_DNA"/>
</dbReference>
<reference evidence="2 3" key="1">
    <citation type="submission" date="2020-04" db="EMBL/GenBank/DDBJ databases">
        <title>Molecular characterization of pseudomonads from Agaricus bisporus reveal novel blotch 2 pathogens in Western Europe.</title>
        <authorList>
            <person name="Taparia T."/>
            <person name="Krijger M."/>
            <person name="Haynes E."/>
            <person name="Elpinstone J.G."/>
            <person name="Noble R."/>
            <person name="Van Der Wolf J."/>
        </authorList>
    </citation>
    <scope>NUCLEOTIDE SEQUENCE [LARGE SCALE GENOMIC DNA]</scope>
    <source>
        <strain evidence="2 3">P7765</strain>
    </source>
</reference>